<evidence type="ECO:0000256" key="1">
    <source>
        <dbReference type="ARBA" id="ARBA00022679"/>
    </source>
</evidence>
<dbReference type="RefSeq" id="WP_085925741.1">
    <property type="nucleotide sequence ID" value="NZ_BAABSS010000019.1"/>
</dbReference>
<dbReference type="SUPFAM" id="SSF89796">
    <property type="entry name" value="CoA-transferase family III (CaiB/BaiF)"/>
    <property type="match status" value="1"/>
</dbReference>
<dbReference type="InterPro" id="IPR050483">
    <property type="entry name" value="CoA-transferase_III_domain"/>
</dbReference>
<feature type="compositionally biased region" description="Low complexity" evidence="2">
    <location>
        <begin position="15"/>
        <end position="32"/>
    </location>
</feature>
<dbReference type="InterPro" id="IPR003673">
    <property type="entry name" value="CoA-Trfase_fam_III"/>
</dbReference>
<reference evidence="3 5" key="1">
    <citation type="submission" date="2016-09" db="EMBL/GenBank/DDBJ databases">
        <title>Streptomyces platensis DSM40041, a candidate organism with high potential of specific P450 cytochromes.</title>
        <authorList>
            <person name="Grumaz C."/>
            <person name="Vainshtein Y."/>
            <person name="Kirstahler P."/>
            <person name="Sohn K."/>
        </authorList>
    </citation>
    <scope>NUCLEOTIDE SEQUENCE [LARGE SCALE GENOMIC DNA]</scope>
    <source>
        <strain evidence="3 5">DSM 40041</strain>
    </source>
</reference>
<evidence type="ECO:0000313" key="4">
    <source>
        <dbReference type="EMBL" id="QEV53042.1"/>
    </source>
</evidence>
<name>A0AAE6TMT2_STRPT</name>
<gene>
    <name evidence="3" type="primary">bbsF_2</name>
    <name evidence="3" type="ORF">BG653_04043</name>
    <name evidence="4" type="ORF">CP981_16430</name>
</gene>
<dbReference type="KEGG" id="spla:CP981_16430"/>
<evidence type="ECO:0000313" key="3">
    <source>
        <dbReference type="EMBL" id="OSY44441.1"/>
    </source>
</evidence>
<feature type="compositionally biased region" description="Pro residues" evidence="2">
    <location>
        <begin position="1"/>
        <end position="14"/>
    </location>
</feature>
<keyword evidence="1 4" id="KW-0808">Transferase</keyword>
<evidence type="ECO:0000256" key="2">
    <source>
        <dbReference type="SAM" id="MobiDB-lite"/>
    </source>
</evidence>
<dbReference type="GeneID" id="90924879"/>
<proteinExistence type="predicted"/>
<feature type="region of interest" description="Disordered" evidence="2">
    <location>
        <begin position="1"/>
        <end position="32"/>
    </location>
</feature>
<feature type="region of interest" description="Disordered" evidence="2">
    <location>
        <begin position="66"/>
        <end position="107"/>
    </location>
</feature>
<dbReference type="EC" id="2.8.3.15" evidence="3"/>
<organism evidence="4 6">
    <name type="scientific">Streptomyces platensis</name>
    <dbReference type="NCBI Taxonomy" id="58346"/>
    <lineage>
        <taxon>Bacteria</taxon>
        <taxon>Bacillati</taxon>
        <taxon>Actinomycetota</taxon>
        <taxon>Actinomycetes</taxon>
        <taxon>Kitasatosporales</taxon>
        <taxon>Streptomycetaceae</taxon>
        <taxon>Streptomyces</taxon>
    </lineage>
</organism>
<reference evidence="4 6" key="2">
    <citation type="submission" date="2017-09" db="EMBL/GenBank/DDBJ databases">
        <authorList>
            <person name="Lee N."/>
            <person name="Cho B.-K."/>
        </authorList>
    </citation>
    <scope>NUCLEOTIDE SEQUENCE [LARGE SCALE GENOMIC DNA]</scope>
    <source>
        <strain evidence="4 6">ATCC 23948</strain>
    </source>
</reference>
<dbReference type="AlphaFoldDB" id="A0AAE6TMT2"/>
<evidence type="ECO:0000313" key="5">
    <source>
        <dbReference type="Proteomes" id="UP000194225"/>
    </source>
</evidence>
<dbReference type="Proteomes" id="UP000325458">
    <property type="component" value="Chromosome"/>
</dbReference>
<dbReference type="PANTHER" id="PTHR48207:SF3">
    <property type="entry name" value="SUCCINATE--HYDROXYMETHYLGLUTARATE COA-TRANSFERASE"/>
    <property type="match status" value="1"/>
</dbReference>
<dbReference type="EMBL" id="MIGA01000027">
    <property type="protein sequence ID" value="OSY44441.1"/>
    <property type="molecule type" value="Genomic_DNA"/>
</dbReference>
<dbReference type="Gene3D" id="3.30.1540.10">
    <property type="entry name" value="formyl-coa transferase, domain 3"/>
    <property type="match status" value="1"/>
</dbReference>
<dbReference type="Proteomes" id="UP000194225">
    <property type="component" value="Unassembled WGS sequence"/>
</dbReference>
<dbReference type="InterPro" id="IPR044855">
    <property type="entry name" value="CoA-Trfase_III_dom3_sf"/>
</dbReference>
<sequence length="453" mass="46871">MPQPHRPQPRPPADAAPGPTDATPPGAPPARALDGILVADFSRVLAGPLAAATLADLGAEVIKVERPGTGDDTRSWGPPFVADPPCGANSPSGAEPPPHQGGAPRRGTAAYFDAANRSKRGLALDLGDPDDAAAARELARRADVLIENFRPGSLALPQGLDKLRPGGTPIGLDHTATRAANPALVHCTITGFGSGAGAQLPGYDFVVQAVGGLMSITGEPGGTPLKAGVALVDVLTAKDATTGILAALRHRDRTGQGQLVEVNLLSSLLGSLVNQASGHLATGRDPGPMGNRHPSIAPYETLACRDGQLLAVAVGNDRQFRELAWALGAPELAEDLRFARNEDRVQNRTDLIKALEGRLASDTPHGWTERLTAVSVPCGPVNTVSEALELAARLGLDPVTPVGEGRVPQVTSPLRLSGTPVAQPFAPPRLDEHGTALRTWLSGPSDDPLPPRM</sequence>
<dbReference type="PANTHER" id="PTHR48207">
    <property type="entry name" value="SUCCINATE--HYDROXYMETHYLGLUTARATE COA-TRANSFERASE"/>
    <property type="match status" value="1"/>
</dbReference>
<dbReference type="Gene3D" id="3.40.50.10540">
    <property type="entry name" value="Crotonobetainyl-coa:carnitine coa-transferase, domain 1"/>
    <property type="match status" value="1"/>
</dbReference>
<evidence type="ECO:0000313" key="6">
    <source>
        <dbReference type="Proteomes" id="UP000325458"/>
    </source>
</evidence>
<protein>
    <submittedName>
        <fullName evidence="4">CoA transferase</fullName>
    </submittedName>
    <submittedName>
        <fullName evidence="3">Succinyl-CoA:(R)-benzylsuccinate CoA-transferase subunit BbsF</fullName>
        <ecNumber evidence="3">2.8.3.15</ecNumber>
    </submittedName>
</protein>
<accession>A0AAE6TMT2</accession>
<dbReference type="EMBL" id="CP023691">
    <property type="protein sequence ID" value="QEV53042.1"/>
    <property type="molecule type" value="Genomic_DNA"/>
</dbReference>
<dbReference type="Pfam" id="PF02515">
    <property type="entry name" value="CoA_transf_3"/>
    <property type="match status" value="1"/>
</dbReference>
<dbReference type="GO" id="GO:0033877">
    <property type="term" value="F:succinyl-CoA:(R)-benzylsuccinate CoA-transferase activity"/>
    <property type="evidence" value="ECO:0007669"/>
    <property type="project" value="UniProtKB-EC"/>
</dbReference>
<keyword evidence="5" id="KW-1185">Reference proteome</keyword>
<dbReference type="InterPro" id="IPR023606">
    <property type="entry name" value="CoA-Trfase_III_dom_1_sf"/>
</dbReference>